<dbReference type="EMBL" id="SDGV01000001">
    <property type="protein sequence ID" value="THB62360.1"/>
    <property type="molecule type" value="Genomic_DNA"/>
</dbReference>
<evidence type="ECO:0000256" key="1">
    <source>
        <dbReference type="SAM" id="Coils"/>
    </source>
</evidence>
<sequence length="349" mass="40098">MSKTSKQDYKQWLEEEIAPKADTKKKIDQTYENIMNLSAKKAKQKRKRRTWISLGVVAAIMTLGIYNFEQVQAVLEKVITFSNPWSQSLGDATVKNNKKSENNEVVVAIDSYFSTPESFGFDYSVSYEDQTKFKSDSSIWLNYAIKNGDGTYLFDNAQDPEKFEGSWSEKLTDVEGTQQLNQDKTSLSGSEYHFLTDNLTKLPLLENAKVEIKSIVIDNKSDNPQVVEGEWVIPLNNQTKRVDYTPVDYQLTKESSIITLENAVSNVSHFNFSFRFKQPLDVSDMELLKVTLIDEEGVEYKASMYNLEENNQLAIYQFPFIKNNNGQRLRAVIKSNNKKLTEFELEPKK</sequence>
<evidence type="ECO:0000313" key="4">
    <source>
        <dbReference type="Proteomes" id="UP000310506"/>
    </source>
</evidence>
<gene>
    <name evidence="3" type="ORF">ESZ54_00675</name>
</gene>
<organism evidence="3 4">
    <name type="scientific">Vagococcus silagei</name>
    <dbReference type="NCBI Taxonomy" id="2508885"/>
    <lineage>
        <taxon>Bacteria</taxon>
        <taxon>Bacillati</taxon>
        <taxon>Bacillota</taxon>
        <taxon>Bacilli</taxon>
        <taxon>Lactobacillales</taxon>
        <taxon>Enterococcaceae</taxon>
        <taxon>Vagococcus</taxon>
    </lineage>
</organism>
<evidence type="ECO:0000256" key="2">
    <source>
        <dbReference type="SAM" id="Phobius"/>
    </source>
</evidence>
<dbReference type="AlphaFoldDB" id="A0A4S3B8A3"/>
<name>A0A4S3B8A3_9ENTE</name>
<dbReference type="Proteomes" id="UP000310506">
    <property type="component" value="Unassembled WGS sequence"/>
</dbReference>
<evidence type="ECO:0000313" key="3">
    <source>
        <dbReference type="EMBL" id="THB62360.1"/>
    </source>
</evidence>
<feature type="coiled-coil region" evidence="1">
    <location>
        <begin position="20"/>
        <end position="47"/>
    </location>
</feature>
<keyword evidence="1" id="KW-0175">Coiled coil</keyword>
<keyword evidence="2" id="KW-0812">Transmembrane</keyword>
<reference evidence="3 4" key="1">
    <citation type="submission" date="2019-01" db="EMBL/GenBank/DDBJ databases">
        <title>Vagococcus silagei sp. nov. isolated from brewer's grain.</title>
        <authorList>
            <person name="Guu J.-R."/>
        </authorList>
    </citation>
    <scope>NUCLEOTIDE SEQUENCE [LARGE SCALE GENOMIC DNA]</scope>
    <source>
        <strain evidence="3 4">2B-2</strain>
    </source>
</reference>
<feature type="transmembrane region" description="Helical" evidence="2">
    <location>
        <begin position="50"/>
        <end position="68"/>
    </location>
</feature>
<keyword evidence="4" id="KW-1185">Reference proteome</keyword>
<proteinExistence type="predicted"/>
<dbReference type="OrthoDB" id="2175260at2"/>
<keyword evidence="2" id="KW-1133">Transmembrane helix</keyword>
<protein>
    <recommendedName>
        <fullName evidence="5">DUF4179 domain-containing protein</fullName>
    </recommendedName>
</protein>
<comment type="caution">
    <text evidence="3">The sequence shown here is derived from an EMBL/GenBank/DDBJ whole genome shotgun (WGS) entry which is preliminary data.</text>
</comment>
<accession>A0A4S3B8A3</accession>
<evidence type="ECO:0008006" key="5">
    <source>
        <dbReference type="Google" id="ProtNLM"/>
    </source>
</evidence>
<dbReference type="RefSeq" id="WP_136135746.1">
    <property type="nucleotide sequence ID" value="NZ_SDGV01000001.1"/>
</dbReference>
<keyword evidence="2" id="KW-0472">Membrane</keyword>